<dbReference type="RefSeq" id="WP_007113103.1">
    <property type="nucleotide sequence ID" value="NZ_JH393258.1"/>
</dbReference>
<dbReference type="CDD" id="cd00085">
    <property type="entry name" value="HNHc"/>
    <property type="match status" value="1"/>
</dbReference>
<proteinExistence type="predicted"/>
<keyword evidence="3" id="KW-0540">Nuclease</keyword>
<keyword evidence="3" id="KW-0378">Hydrolase</keyword>
<name>A0A265DTC7_9GAMM</name>
<evidence type="ECO:0000259" key="1">
    <source>
        <dbReference type="SMART" id="SM00507"/>
    </source>
</evidence>
<reference evidence="3 5" key="2">
    <citation type="submission" date="2017-07" db="EMBL/GenBank/DDBJ databases">
        <title>Shotgun whole genome sequences of three halophilic bacterial isolates.</title>
        <authorList>
            <person name="Pozzo T."/>
            <person name="Higdon S.M."/>
            <person name="Quillaguaman J."/>
        </authorList>
    </citation>
    <scope>NUCLEOTIDE SEQUENCE [LARGE SCALE GENOMIC DNA]</scope>
    <source>
        <strain evidence="3 5">LC1</strain>
    </source>
</reference>
<evidence type="ECO:0000313" key="5">
    <source>
        <dbReference type="Proteomes" id="UP000216538"/>
    </source>
</evidence>
<dbReference type="InterPro" id="IPR002711">
    <property type="entry name" value="HNH"/>
</dbReference>
<evidence type="ECO:0000313" key="2">
    <source>
        <dbReference type="EMBL" id="EHJ92190.1"/>
    </source>
</evidence>
<dbReference type="Pfam" id="PF01844">
    <property type="entry name" value="HNH"/>
    <property type="match status" value="1"/>
</dbReference>
<dbReference type="GO" id="GO:0004519">
    <property type="term" value="F:endonuclease activity"/>
    <property type="evidence" value="ECO:0007669"/>
    <property type="project" value="UniProtKB-KW"/>
</dbReference>
<feature type="domain" description="HNH nuclease" evidence="1">
    <location>
        <begin position="234"/>
        <end position="294"/>
    </location>
</feature>
<dbReference type="EMBL" id="NPEY01000030">
    <property type="protein sequence ID" value="OZT72510.1"/>
    <property type="molecule type" value="Genomic_DNA"/>
</dbReference>
<dbReference type="Proteomes" id="UP000005756">
    <property type="component" value="Unassembled WGS sequence"/>
</dbReference>
<reference evidence="2 4" key="1">
    <citation type="submission" date="2011-10" db="EMBL/GenBank/DDBJ databases">
        <authorList>
            <person name="Quillaguamn J."/>
            <person name="Guzmn D."/>
            <person name="Balderrama-Subieta A."/>
            <person name="Cardona-Ortuo C."/>
            <person name="Guevara-Martnez M."/>
            <person name="Callisaya-Quispe N."/>
        </authorList>
    </citation>
    <scope>NUCLEOTIDE SEQUENCE [LARGE SCALE GENOMIC DNA]</scope>
    <source>
        <strain evidence="2 4">LC1</strain>
    </source>
</reference>
<sequence length="299" mass="33043">MDIFVVRLNPDPREGVPYSNFVSEKEYKKIHSSSPMDGFHEAVNFMSEGGVIRGYLPPRHSAALRNGEPFVLVTITAKTAKKGGNQIVGIQSGCIYEGETEREGASHKQGLTWHYRCPASLSYLFPNPIPFAREIVLGQDGSWVRGPTYKIPTGTEQKFLASISNNLKGATSKAKLKAILRSGDAQKAEVDFEAEDTFEQKVAEELGKPSKKVKGNKHPTQKEVKTYAYVRDPKVVAQVLREAKGICFDCENKGPFISKVTGQPYLEVHHVQMLKDGGPDTPENAVALCPNCHRARHYG</sequence>
<dbReference type="GO" id="GO:0003676">
    <property type="term" value="F:nucleic acid binding"/>
    <property type="evidence" value="ECO:0007669"/>
    <property type="project" value="InterPro"/>
</dbReference>
<dbReference type="InterPro" id="IPR003615">
    <property type="entry name" value="HNH_nuc"/>
</dbReference>
<accession>A0A265DTC7</accession>
<evidence type="ECO:0000313" key="3">
    <source>
        <dbReference type="EMBL" id="OZT72510.1"/>
    </source>
</evidence>
<keyword evidence="5" id="KW-1185">Reference proteome</keyword>
<dbReference type="SMART" id="SM00507">
    <property type="entry name" value="HNHc"/>
    <property type="match status" value="1"/>
</dbReference>
<dbReference type="Proteomes" id="UP000216538">
    <property type="component" value="Unassembled WGS sequence"/>
</dbReference>
<dbReference type="Gene3D" id="1.10.30.50">
    <property type="match status" value="1"/>
</dbReference>
<keyword evidence="3" id="KW-0255">Endonuclease</keyword>
<protein>
    <submittedName>
        <fullName evidence="2">5-methylcytosine-specific restriction enzyme A</fullName>
    </submittedName>
    <submittedName>
        <fullName evidence="3">HNH endonuclease</fullName>
    </submittedName>
</protein>
<organism evidence="2 4">
    <name type="scientific">Vreelandella boliviensis LC1</name>
    <dbReference type="NCBI Taxonomy" id="1072583"/>
    <lineage>
        <taxon>Bacteria</taxon>
        <taxon>Pseudomonadati</taxon>
        <taxon>Pseudomonadota</taxon>
        <taxon>Gammaproteobacteria</taxon>
        <taxon>Oceanospirillales</taxon>
        <taxon>Halomonadaceae</taxon>
        <taxon>Vreelandella</taxon>
    </lineage>
</organism>
<dbReference type="GO" id="GO:0008270">
    <property type="term" value="F:zinc ion binding"/>
    <property type="evidence" value="ECO:0007669"/>
    <property type="project" value="InterPro"/>
</dbReference>
<dbReference type="AlphaFoldDB" id="A0A265DTC7"/>
<dbReference type="EMBL" id="JH393258">
    <property type="protein sequence ID" value="EHJ92190.1"/>
    <property type="molecule type" value="Genomic_DNA"/>
</dbReference>
<gene>
    <name evidence="3" type="ORF">CE457_19015</name>
    <name evidence="2" type="ORF">KUC_2135</name>
</gene>
<evidence type="ECO:0000313" key="4">
    <source>
        <dbReference type="Proteomes" id="UP000005756"/>
    </source>
</evidence>